<reference evidence="4 5" key="1">
    <citation type="submission" date="2015-03" db="EMBL/GenBank/DDBJ databases">
        <authorList>
            <person name="Radwan O."/>
            <person name="Al-Naeli F.A."/>
            <person name="Rendon G.A."/>
            <person name="Fields C."/>
        </authorList>
    </citation>
    <scope>NUCLEOTIDE SEQUENCE [LARGE SCALE GENOMIC DNA]</scope>
    <source>
        <strain evidence="4">CR-DP1</strain>
    </source>
</reference>
<dbReference type="GO" id="GO:0005737">
    <property type="term" value="C:cytoplasm"/>
    <property type="evidence" value="ECO:0007669"/>
    <property type="project" value="TreeGrafter"/>
</dbReference>
<dbReference type="Proteomes" id="UP000033483">
    <property type="component" value="Unassembled WGS sequence"/>
</dbReference>
<feature type="region of interest" description="Disordered" evidence="2">
    <location>
        <begin position="156"/>
        <end position="179"/>
    </location>
</feature>
<dbReference type="Pfam" id="PF19270">
    <property type="entry name" value="FBO_C"/>
    <property type="match status" value="1"/>
</dbReference>
<protein>
    <recommendedName>
        <fullName evidence="3">F-box domain-containing protein</fullName>
    </recommendedName>
</protein>
<dbReference type="OrthoDB" id="2117972at2759"/>
<name>A0A0F4Z7Z3_9PEZI</name>
<evidence type="ECO:0000313" key="4">
    <source>
        <dbReference type="EMBL" id="KKA26196.1"/>
    </source>
</evidence>
<dbReference type="GO" id="GO:0031146">
    <property type="term" value="P:SCF-dependent proteasomal ubiquitin-dependent protein catabolic process"/>
    <property type="evidence" value="ECO:0007669"/>
    <property type="project" value="TreeGrafter"/>
</dbReference>
<dbReference type="Pfam" id="PF12937">
    <property type="entry name" value="F-box-like"/>
    <property type="match status" value="1"/>
</dbReference>
<dbReference type="SUPFAM" id="SSF81383">
    <property type="entry name" value="F-box domain"/>
    <property type="match status" value="1"/>
</dbReference>
<evidence type="ECO:0000259" key="3">
    <source>
        <dbReference type="PROSITE" id="PS50181"/>
    </source>
</evidence>
<dbReference type="InterPro" id="IPR001810">
    <property type="entry name" value="F-box_dom"/>
</dbReference>
<dbReference type="Gene3D" id="1.20.1280.50">
    <property type="match status" value="1"/>
</dbReference>
<evidence type="ECO:0000256" key="2">
    <source>
        <dbReference type="SAM" id="MobiDB-lite"/>
    </source>
</evidence>
<proteinExistence type="predicted"/>
<sequence>MKPASAPVPSESLSSELEDFRTQWLQDLKISHSSKPEAALHSPAPPPPAAVTEEVDVDTIANPDKIPEPAPAEDAQSSSEEEEDDDENPGTAFGATMFEYESQRKKNRELVSALDHFEEAIKKEAHGNLGDSLNLYRKAFRMDSTVDKKYRQKHFPSTAKGPVTAPPTHAPASKAPPIASNSTKTAAITAAAAATTTTTIPTTTTATSATAASAANKQKEPAVILPIADLIASFAYLQITPAPPDIEGEPSPPCPIADVPYEILFQILDLVAAHDIADFSRLSLVCKRLAYIVATEERIWRSACLSFRFGFSAMYYAFHRTLDGCLAATLDPLTSEAQYEAHTDARRLARTQKVCAALLKHKPYNGSWRQLFRLRPRLRFNGCYISRVNYLRDGQAAPNQKTWHSTVHVVTYFRYLRFLRDGTVYSLLTTDEPTDIVPLLTCAMLRDRNQAHPMLANLLCGRWRMADPLAAEPARRFADDVTVAMAGGKMPFEVDGDVVVETDGIVPKYKYLLQLAVRPSGKRSVNNKIVWNGFWSHHTEIDRWSAFPLKNEKPYIFSRVKAFGFGES</sequence>
<keyword evidence="1" id="KW-0833">Ubl conjugation pathway</keyword>
<dbReference type="PANTHER" id="PTHR12874">
    <property type="entry name" value="F-BOX ONLY PROTEIN 48-RELATED"/>
    <property type="match status" value="1"/>
</dbReference>
<dbReference type="PROSITE" id="PS50181">
    <property type="entry name" value="FBOX"/>
    <property type="match status" value="1"/>
</dbReference>
<organism evidence="4 5">
    <name type="scientific">Thielaviopsis punctulata</name>
    <dbReference type="NCBI Taxonomy" id="72032"/>
    <lineage>
        <taxon>Eukaryota</taxon>
        <taxon>Fungi</taxon>
        <taxon>Dikarya</taxon>
        <taxon>Ascomycota</taxon>
        <taxon>Pezizomycotina</taxon>
        <taxon>Sordariomycetes</taxon>
        <taxon>Hypocreomycetidae</taxon>
        <taxon>Microascales</taxon>
        <taxon>Ceratocystidaceae</taxon>
        <taxon>Thielaviopsis</taxon>
    </lineage>
</organism>
<dbReference type="InterPro" id="IPR036047">
    <property type="entry name" value="F-box-like_dom_sf"/>
</dbReference>
<feature type="domain" description="F-box" evidence="3">
    <location>
        <begin position="253"/>
        <end position="303"/>
    </location>
</feature>
<keyword evidence="5" id="KW-1185">Reference proteome</keyword>
<dbReference type="PANTHER" id="PTHR12874:SF9">
    <property type="entry name" value="F-BOX ONLY PROTEIN 48"/>
    <property type="match status" value="1"/>
</dbReference>
<gene>
    <name evidence="4" type="ORF">TD95_000074</name>
</gene>
<evidence type="ECO:0000256" key="1">
    <source>
        <dbReference type="ARBA" id="ARBA00022786"/>
    </source>
</evidence>
<accession>A0A0F4Z7Z3</accession>
<evidence type="ECO:0000313" key="5">
    <source>
        <dbReference type="Proteomes" id="UP000033483"/>
    </source>
</evidence>
<dbReference type="AlphaFoldDB" id="A0A0F4Z7Z3"/>
<feature type="compositionally biased region" description="Acidic residues" evidence="2">
    <location>
        <begin position="79"/>
        <end position="88"/>
    </location>
</feature>
<feature type="region of interest" description="Disordered" evidence="2">
    <location>
        <begin position="28"/>
        <end position="93"/>
    </location>
</feature>
<dbReference type="EMBL" id="LAEV01002237">
    <property type="protein sequence ID" value="KKA26196.1"/>
    <property type="molecule type" value="Genomic_DNA"/>
</dbReference>
<dbReference type="GO" id="GO:0019005">
    <property type="term" value="C:SCF ubiquitin ligase complex"/>
    <property type="evidence" value="ECO:0007669"/>
    <property type="project" value="TreeGrafter"/>
</dbReference>
<dbReference type="InterPro" id="IPR045464">
    <property type="entry name" value="Hrt3/FBXO9_C"/>
</dbReference>
<comment type="caution">
    <text evidence="4">The sequence shown here is derived from an EMBL/GenBank/DDBJ whole genome shotgun (WGS) entry which is preliminary data.</text>
</comment>